<name>A0A8S9IPC0_BRACR</name>
<organism evidence="1">
    <name type="scientific">Brassica cretica</name>
    <name type="common">Mustard</name>
    <dbReference type="NCBI Taxonomy" id="69181"/>
    <lineage>
        <taxon>Eukaryota</taxon>
        <taxon>Viridiplantae</taxon>
        <taxon>Streptophyta</taxon>
        <taxon>Embryophyta</taxon>
        <taxon>Tracheophyta</taxon>
        <taxon>Spermatophyta</taxon>
        <taxon>Magnoliopsida</taxon>
        <taxon>eudicotyledons</taxon>
        <taxon>Gunneridae</taxon>
        <taxon>Pentapetalae</taxon>
        <taxon>rosids</taxon>
        <taxon>malvids</taxon>
        <taxon>Brassicales</taxon>
        <taxon>Brassicaceae</taxon>
        <taxon>Brassiceae</taxon>
        <taxon>Brassica</taxon>
    </lineage>
</organism>
<accession>A0A8S9IPC0</accession>
<proteinExistence type="predicted"/>
<dbReference type="EMBL" id="QGKY02001015">
    <property type="protein sequence ID" value="KAF2571292.1"/>
    <property type="molecule type" value="Genomic_DNA"/>
</dbReference>
<sequence length="54" mass="6175">MCAEDVGRDLIWNGRVFFLSSSRAAEQDCELAVMRTWAGSVVNRELRMSRIRNA</sequence>
<protein>
    <submittedName>
        <fullName evidence="1">Uncharacterized protein</fullName>
    </submittedName>
</protein>
<evidence type="ECO:0000313" key="1">
    <source>
        <dbReference type="EMBL" id="KAF2571292.1"/>
    </source>
</evidence>
<comment type="caution">
    <text evidence="1">The sequence shown here is derived from an EMBL/GenBank/DDBJ whole genome shotgun (WGS) entry which is preliminary data.</text>
</comment>
<reference evidence="1" key="1">
    <citation type="submission" date="2019-12" db="EMBL/GenBank/DDBJ databases">
        <title>Genome sequencing and annotation of Brassica cretica.</title>
        <authorList>
            <person name="Studholme D.J."/>
            <person name="Sarris P.F."/>
        </authorList>
    </citation>
    <scope>NUCLEOTIDE SEQUENCE</scope>
    <source>
        <strain evidence="1">PFS-102/07</strain>
        <tissue evidence="1">Leaf</tissue>
    </source>
</reference>
<gene>
    <name evidence="1" type="ORF">F2Q70_00000944</name>
</gene>
<dbReference type="AlphaFoldDB" id="A0A8S9IPC0"/>